<gene>
    <name evidence="1" type="ORF">PAXINDRAFT_17047</name>
</gene>
<protein>
    <submittedName>
        <fullName evidence="1">Uncharacterized protein</fullName>
    </submittedName>
</protein>
<proteinExistence type="predicted"/>
<name>A0A0C9SQU0_PAXIN</name>
<dbReference type="PANTHER" id="PTHR33050:SF7">
    <property type="entry name" value="RIBONUCLEASE H"/>
    <property type="match status" value="1"/>
</dbReference>
<evidence type="ECO:0000313" key="2">
    <source>
        <dbReference type="Proteomes" id="UP000053647"/>
    </source>
</evidence>
<sequence length="273" mass="30849">MRTGQQHMGSRVWYSGAILPNDETEEFSEDCGSPIKNLTVNSPRSEEDACFLYCFDDIDKISRELGIPWEILKDQPFSDSMIYIGFIWNIKGHTVTLSEAKVEKYARVINDWIARPKHTLKHVQELYGKLLHAASIVLQGRAYLMGLESMLATCTKQPFLPHRPDKSIQEDLLWWLNKILTGAITQPISTPTAPLNLHAFSDASSGFGIGIVVGTKWRAWRLRADWSTHHGKKDIRWVEAVGFELLIRAIDPLLNQPTSLVVHGDNTGVVDGW</sequence>
<dbReference type="OrthoDB" id="2689232at2759"/>
<organism evidence="1 2">
    <name type="scientific">Paxillus involutus ATCC 200175</name>
    <dbReference type="NCBI Taxonomy" id="664439"/>
    <lineage>
        <taxon>Eukaryota</taxon>
        <taxon>Fungi</taxon>
        <taxon>Dikarya</taxon>
        <taxon>Basidiomycota</taxon>
        <taxon>Agaricomycotina</taxon>
        <taxon>Agaricomycetes</taxon>
        <taxon>Agaricomycetidae</taxon>
        <taxon>Boletales</taxon>
        <taxon>Paxilineae</taxon>
        <taxon>Paxillaceae</taxon>
        <taxon>Paxillus</taxon>
    </lineage>
</organism>
<evidence type="ECO:0000313" key="1">
    <source>
        <dbReference type="EMBL" id="KIJ09899.1"/>
    </source>
</evidence>
<reference evidence="2" key="2">
    <citation type="submission" date="2015-01" db="EMBL/GenBank/DDBJ databases">
        <title>Evolutionary Origins and Diversification of the Mycorrhizal Mutualists.</title>
        <authorList>
            <consortium name="DOE Joint Genome Institute"/>
            <consortium name="Mycorrhizal Genomics Consortium"/>
            <person name="Kohler A."/>
            <person name="Kuo A."/>
            <person name="Nagy L.G."/>
            <person name="Floudas D."/>
            <person name="Copeland A."/>
            <person name="Barry K.W."/>
            <person name="Cichocki N."/>
            <person name="Veneault-Fourrey C."/>
            <person name="LaButti K."/>
            <person name="Lindquist E.A."/>
            <person name="Lipzen A."/>
            <person name="Lundell T."/>
            <person name="Morin E."/>
            <person name="Murat C."/>
            <person name="Riley R."/>
            <person name="Ohm R."/>
            <person name="Sun H."/>
            <person name="Tunlid A."/>
            <person name="Henrissat B."/>
            <person name="Grigoriev I.V."/>
            <person name="Hibbett D.S."/>
            <person name="Martin F."/>
        </authorList>
    </citation>
    <scope>NUCLEOTIDE SEQUENCE [LARGE SCALE GENOMIC DNA]</scope>
    <source>
        <strain evidence="2">ATCC 200175</strain>
    </source>
</reference>
<accession>A0A0C9SQU0</accession>
<dbReference type="EMBL" id="KN819427">
    <property type="protein sequence ID" value="KIJ09899.1"/>
    <property type="molecule type" value="Genomic_DNA"/>
</dbReference>
<keyword evidence="2" id="KW-1185">Reference proteome</keyword>
<reference evidence="1 2" key="1">
    <citation type="submission" date="2014-06" db="EMBL/GenBank/DDBJ databases">
        <authorList>
            <consortium name="DOE Joint Genome Institute"/>
            <person name="Kuo A."/>
            <person name="Kohler A."/>
            <person name="Nagy L.G."/>
            <person name="Floudas D."/>
            <person name="Copeland A."/>
            <person name="Barry K.W."/>
            <person name="Cichocki N."/>
            <person name="Veneault-Fourrey C."/>
            <person name="LaButti K."/>
            <person name="Lindquist E.A."/>
            <person name="Lipzen A."/>
            <person name="Lundell T."/>
            <person name="Morin E."/>
            <person name="Murat C."/>
            <person name="Sun H."/>
            <person name="Tunlid A."/>
            <person name="Henrissat B."/>
            <person name="Grigoriev I.V."/>
            <person name="Hibbett D.S."/>
            <person name="Martin F."/>
            <person name="Nordberg H.P."/>
            <person name="Cantor M.N."/>
            <person name="Hua S.X."/>
        </authorList>
    </citation>
    <scope>NUCLEOTIDE SEQUENCE [LARGE SCALE GENOMIC DNA]</scope>
    <source>
        <strain evidence="1 2">ATCC 200175</strain>
    </source>
</reference>
<dbReference type="HOGENOM" id="CLU_089019_0_0_1"/>
<dbReference type="InterPro" id="IPR052055">
    <property type="entry name" value="Hepadnavirus_pol/RT"/>
</dbReference>
<dbReference type="Proteomes" id="UP000053647">
    <property type="component" value="Unassembled WGS sequence"/>
</dbReference>
<dbReference type="PANTHER" id="PTHR33050">
    <property type="entry name" value="REVERSE TRANSCRIPTASE DOMAIN-CONTAINING PROTEIN"/>
    <property type="match status" value="1"/>
</dbReference>
<dbReference type="AlphaFoldDB" id="A0A0C9SQU0"/>